<evidence type="ECO:0000256" key="14">
    <source>
        <dbReference type="ARBA" id="ARBA00032370"/>
    </source>
</evidence>
<evidence type="ECO:0000256" key="8">
    <source>
        <dbReference type="ARBA" id="ARBA00022960"/>
    </source>
</evidence>
<comment type="subcellular location">
    <subcellularLocation>
        <location evidence="1">Cell membrane</location>
        <topology evidence="1">Multi-pass membrane protein</topology>
    </subcellularLocation>
</comment>
<feature type="transmembrane region" description="Helical" evidence="22">
    <location>
        <begin position="284"/>
        <end position="310"/>
    </location>
</feature>
<accession>A0ABR7IRF0</accession>
<keyword evidence="3" id="KW-1003">Cell membrane</keyword>
<comment type="caution">
    <text evidence="23">The sequence shown here is derived from an EMBL/GenBank/DDBJ whole genome shotgun (WGS) entry which is preliminary data.</text>
</comment>
<evidence type="ECO:0000256" key="2">
    <source>
        <dbReference type="ARBA" id="ARBA00004752"/>
    </source>
</evidence>
<dbReference type="NCBIfam" id="TIGR02614">
    <property type="entry name" value="ftsW"/>
    <property type="match status" value="1"/>
</dbReference>
<dbReference type="EC" id="2.4.99.28" evidence="19"/>
<evidence type="ECO:0000256" key="11">
    <source>
        <dbReference type="ARBA" id="ARBA00023136"/>
    </source>
</evidence>
<keyword evidence="12" id="KW-0131">Cell cycle</keyword>
<evidence type="ECO:0000256" key="5">
    <source>
        <dbReference type="ARBA" id="ARBA00022676"/>
    </source>
</evidence>
<evidence type="ECO:0000256" key="6">
    <source>
        <dbReference type="ARBA" id="ARBA00022679"/>
    </source>
</evidence>
<dbReference type="InterPro" id="IPR013437">
    <property type="entry name" value="FtsW"/>
</dbReference>
<dbReference type="RefSeq" id="WP_186996367.1">
    <property type="nucleotide sequence ID" value="NZ_JACOQK010000001.1"/>
</dbReference>
<keyword evidence="8" id="KW-0133">Cell shape</keyword>
<organism evidence="23 24">
    <name type="scientific">Clostridium facile</name>
    <dbReference type="NCBI Taxonomy" id="2763035"/>
    <lineage>
        <taxon>Bacteria</taxon>
        <taxon>Bacillati</taxon>
        <taxon>Bacillota</taxon>
        <taxon>Clostridia</taxon>
        <taxon>Eubacteriales</taxon>
        <taxon>Clostridiaceae</taxon>
        <taxon>Clostridium</taxon>
    </lineage>
</organism>
<evidence type="ECO:0000256" key="12">
    <source>
        <dbReference type="ARBA" id="ARBA00023306"/>
    </source>
</evidence>
<name>A0ABR7IRF0_9CLOT</name>
<evidence type="ECO:0000313" key="23">
    <source>
        <dbReference type="EMBL" id="MBC5787392.1"/>
    </source>
</evidence>
<feature type="transmembrane region" description="Helical" evidence="22">
    <location>
        <begin position="206"/>
        <end position="224"/>
    </location>
</feature>
<feature type="transmembrane region" description="Helical" evidence="22">
    <location>
        <begin position="65"/>
        <end position="83"/>
    </location>
</feature>
<evidence type="ECO:0000256" key="3">
    <source>
        <dbReference type="ARBA" id="ARBA00022475"/>
    </source>
</evidence>
<gene>
    <name evidence="23" type="primary">ftsW</name>
    <name evidence="23" type="ORF">H8Z77_05055</name>
</gene>
<evidence type="ECO:0000256" key="21">
    <source>
        <dbReference type="ARBA" id="ARBA00049966"/>
    </source>
</evidence>
<keyword evidence="5" id="KW-0328">Glycosyltransferase</keyword>
<evidence type="ECO:0000256" key="9">
    <source>
        <dbReference type="ARBA" id="ARBA00022984"/>
    </source>
</evidence>
<feature type="transmembrane region" description="Helical" evidence="22">
    <location>
        <begin position="322"/>
        <end position="347"/>
    </location>
</feature>
<evidence type="ECO:0000256" key="13">
    <source>
        <dbReference type="ARBA" id="ARBA00023316"/>
    </source>
</evidence>
<sequence length="389" mass="42913">MAEIIQLPTRGRKNLKKKSKQTIKTGRLDSVFLILILVLVAFGLVMLFSASYANAYYYEGNSFRYISRQSLACVLGLIAMFVISKFDYHRWRKLAVPLFAVATIMLIAVLFTSGDENGFKRWVQVPILGQFQPSEVMKFALIVLFSAMISTNYKKMGTFLYGVLPFGIILVLVVGLLYLEPHLSCIILIAGIAAVMMFVGGTKFRWFAMIGSVAIVGLIAMLLLKGNYQSDRFYYWLHPFSDPLNKTMQTDQSLLSIGSGGLLGLGLGNSKQKYMYLPEPQNDFIFAIICEELGVIGAVIVISLFILFVYKGFSIASKSPDKFGMMLCVGISAQIGIQALLNIAVVTNSIPNTGISLPFFSYGGTALAMQLAEMGVILNVSRHALIEKT</sequence>
<evidence type="ECO:0000256" key="17">
    <source>
        <dbReference type="ARBA" id="ARBA00041185"/>
    </source>
</evidence>
<dbReference type="Pfam" id="PF01098">
    <property type="entry name" value="FTSW_RODA_SPOVE"/>
    <property type="match status" value="1"/>
</dbReference>
<feature type="transmembrane region" description="Helical" evidence="22">
    <location>
        <begin position="158"/>
        <end position="175"/>
    </location>
</feature>
<evidence type="ECO:0000256" key="18">
    <source>
        <dbReference type="ARBA" id="ARBA00041418"/>
    </source>
</evidence>
<feature type="transmembrane region" description="Helical" evidence="22">
    <location>
        <begin position="181"/>
        <end position="199"/>
    </location>
</feature>
<keyword evidence="4" id="KW-0132">Cell division</keyword>
<evidence type="ECO:0000256" key="19">
    <source>
        <dbReference type="ARBA" id="ARBA00044770"/>
    </source>
</evidence>
<keyword evidence="13" id="KW-0961">Cell wall biogenesis/degradation</keyword>
<keyword evidence="11 22" id="KW-0472">Membrane</keyword>
<evidence type="ECO:0000256" key="15">
    <source>
        <dbReference type="ARBA" id="ARBA00033270"/>
    </source>
</evidence>
<keyword evidence="6" id="KW-0808">Transferase</keyword>
<protein>
    <recommendedName>
        <fullName evidence="17">Probable peptidoglycan glycosyltransferase FtsW</fullName>
        <ecNumber evidence="19">2.4.99.28</ecNumber>
    </recommendedName>
    <alternativeName>
        <fullName evidence="18">Cell division protein FtsW</fullName>
    </alternativeName>
    <alternativeName>
        <fullName evidence="15">Cell wall polymerase</fullName>
    </alternativeName>
    <alternativeName>
        <fullName evidence="14">Peptidoglycan polymerase</fullName>
    </alternativeName>
</protein>
<evidence type="ECO:0000256" key="4">
    <source>
        <dbReference type="ARBA" id="ARBA00022618"/>
    </source>
</evidence>
<keyword evidence="10 22" id="KW-1133">Transmembrane helix</keyword>
<comment type="catalytic activity">
    <reaction evidence="20">
        <text>[GlcNAc-(1-&gt;4)-Mur2Ac(oyl-L-Ala-gamma-D-Glu-L-Lys-D-Ala-D-Ala)](n)-di-trans,octa-cis-undecaprenyl diphosphate + beta-D-GlcNAc-(1-&gt;4)-Mur2Ac(oyl-L-Ala-gamma-D-Glu-L-Lys-D-Ala-D-Ala)-di-trans,octa-cis-undecaprenyl diphosphate = [GlcNAc-(1-&gt;4)-Mur2Ac(oyl-L-Ala-gamma-D-Glu-L-Lys-D-Ala-D-Ala)](n+1)-di-trans,octa-cis-undecaprenyl diphosphate + di-trans,octa-cis-undecaprenyl diphosphate + H(+)</text>
        <dbReference type="Rhea" id="RHEA:23708"/>
        <dbReference type="Rhea" id="RHEA-COMP:9602"/>
        <dbReference type="Rhea" id="RHEA-COMP:9603"/>
        <dbReference type="ChEBI" id="CHEBI:15378"/>
        <dbReference type="ChEBI" id="CHEBI:58405"/>
        <dbReference type="ChEBI" id="CHEBI:60033"/>
        <dbReference type="ChEBI" id="CHEBI:78435"/>
        <dbReference type="EC" id="2.4.99.28"/>
    </reaction>
</comment>
<dbReference type="EMBL" id="JACOQK010000001">
    <property type="protein sequence ID" value="MBC5787392.1"/>
    <property type="molecule type" value="Genomic_DNA"/>
</dbReference>
<feature type="transmembrane region" description="Helical" evidence="22">
    <location>
        <begin position="30"/>
        <end position="53"/>
    </location>
</feature>
<dbReference type="InterPro" id="IPR001182">
    <property type="entry name" value="FtsW/RodA"/>
</dbReference>
<comment type="function">
    <text evidence="21">Peptidoglycan polymerase that is essential for cell division.</text>
</comment>
<feature type="transmembrane region" description="Helical" evidence="22">
    <location>
        <begin position="359"/>
        <end position="380"/>
    </location>
</feature>
<comment type="similarity">
    <text evidence="16">Belongs to the SEDS family. FtsW subfamily.</text>
</comment>
<evidence type="ECO:0000313" key="24">
    <source>
        <dbReference type="Proteomes" id="UP000649151"/>
    </source>
</evidence>
<dbReference type="PANTHER" id="PTHR30474">
    <property type="entry name" value="CELL CYCLE PROTEIN"/>
    <property type="match status" value="1"/>
</dbReference>
<feature type="transmembrane region" description="Helical" evidence="22">
    <location>
        <begin position="134"/>
        <end position="151"/>
    </location>
</feature>
<evidence type="ECO:0000256" key="16">
    <source>
        <dbReference type="ARBA" id="ARBA00038053"/>
    </source>
</evidence>
<feature type="transmembrane region" description="Helical" evidence="22">
    <location>
        <begin position="95"/>
        <end position="114"/>
    </location>
</feature>
<dbReference type="PANTHER" id="PTHR30474:SF2">
    <property type="entry name" value="PEPTIDOGLYCAN GLYCOSYLTRANSFERASE FTSW-RELATED"/>
    <property type="match status" value="1"/>
</dbReference>
<evidence type="ECO:0000256" key="1">
    <source>
        <dbReference type="ARBA" id="ARBA00004651"/>
    </source>
</evidence>
<comment type="pathway">
    <text evidence="2">Cell wall biogenesis; peptidoglycan biosynthesis.</text>
</comment>
<evidence type="ECO:0000256" key="22">
    <source>
        <dbReference type="SAM" id="Phobius"/>
    </source>
</evidence>
<keyword evidence="9" id="KW-0573">Peptidoglycan synthesis</keyword>
<keyword evidence="24" id="KW-1185">Reference proteome</keyword>
<keyword evidence="7 22" id="KW-0812">Transmembrane</keyword>
<dbReference type="Proteomes" id="UP000649151">
    <property type="component" value="Unassembled WGS sequence"/>
</dbReference>
<evidence type="ECO:0000256" key="7">
    <source>
        <dbReference type="ARBA" id="ARBA00022692"/>
    </source>
</evidence>
<evidence type="ECO:0000256" key="20">
    <source>
        <dbReference type="ARBA" id="ARBA00049902"/>
    </source>
</evidence>
<proteinExistence type="inferred from homology"/>
<reference evidence="23 24" key="1">
    <citation type="submission" date="2020-08" db="EMBL/GenBank/DDBJ databases">
        <title>Genome public.</title>
        <authorList>
            <person name="Liu C."/>
            <person name="Sun Q."/>
        </authorList>
    </citation>
    <scope>NUCLEOTIDE SEQUENCE [LARGE SCALE GENOMIC DNA]</scope>
    <source>
        <strain evidence="23 24">NSJ-27</strain>
    </source>
</reference>
<evidence type="ECO:0000256" key="10">
    <source>
        <dbReference type="ARBA" id="ARBA00022989"/>
    </source>
</evidence>